<dbReference type="EMBL" id="BPLR01010191">
    <property type="protein sequence ID" value="GIY37627.1"/>
    <property type="molecule type" value="Genomic_DNA"/>
</dbReference>
<feature type="transmembrane region" description="Helical" evidence="1">
    <location>
        <begin position="21"/>
        <end position="39"/>
    </location>
</feature>
<protein>
    <submittedName>
        <fullName evidence="2">Uncharacterized protein</fullName>
    </submittedName>
</protein>
<accession>A0AAV4SW77</accession>
<organism evidence="2 3">
    <name type="scientific">Caerostris extrusa</name>
    <name type="common">Bark spider</name>
    <name type="synonym">Caerostris bankana</name>
    <dbReference type="NCBI Taxonomy" id="172846"/>
    <lineage>
        <taxon>Eukaryota</taxon>
        <taxon>Metazoa</taxon>
        <taxon>Ecdysozoa</taxon>
        <taxon>Arthropoda</taxon>
        <taxon>Chelicerata</taxon>
        <taxon>Arachnida</taxon>
        <taxon>Araneae</taxon>
        <taxon>Araneomorphae</taxon>
        <taxon>Entelegynae</taxon>
        <taxon>Araneoidea</taxon>
        <taxon>Araneidae</taxon>
        <taxon>Caerostris</taxon>
    </lineage>
</organism>
<sequence>MVRHCLGRIYLCRCNDYLKCQLIYAFMWGPLTLFLYLSQGNLKEHNVDSSYIWPLSLAAWMILALRVQWYIVQYHGKQLELDATFVGPFLYANTDSDVWMTLTVDVCMISLGGMGHSRK</sequence>
<dbReference type="Proteomes" id="UP001054945">
    <property type="component" value="Unassembled WGS sequence"/>
</dbReference>
<feature type="transmembrane region" description="Helical" evidence="1">
    <location>
        <begin position="51"/>
        <end position="72"/>
    </location>
</feature>
<keyword evidence="1" id="KW-0812">Transmembrane</keyword>
<evidence type="ECO:0000256" key="1">
    <source>
        <dbReference type="SAM" id="Phobius"/>
    </source>
</evidence>
<gene>
    <name evidence="2" type="ORF">CEXT_567611</name>
</gene>
<reference evidence="2 3" key="1">
    <citation type="submission" date="2021-06" db="EMBL/GenBank/DDBJ databases">
        <title>Caerostris extrusa draft genome.</title>
        <authorList>
            <person name="Kono N."/>
            <person name="Arakawa K."/>
        </authorList>
    </citation>
    <scope>NUCLEOTIDE SEQUENCE [LARGE SCALE GENOMIC DNA]</scope>
</reference>
<comment type="caution">
    <text evidence="2">The sequence shown here is derived from an EMBL/GenBank/DDBJ whole genome shotgun (WGS) entry which is preliminary data.</text>
</comment>
<keyword evidence="1" id="KW-1133">Transmembrane helix</keyword>
<dbReference type="AlphaFoldDB" id="A0AAV4SW77"/>
<evidence type="ECO:0000313" key="2">
    <source>
        <dbReference type="EMBL" id="GIY37627.1"/>
    </source>
</evidence>
<evidence type="ECO:0000313" key="3">
    <source>
        <dbReference type="Proteomes" id="UP001054945"/>
    </source>
</evidence>
<name>A0AAV4SW77_CAEEX</name>
<keyword evidence="1" id="KW-0472">Membrane</keyword>
<keyword evidence="3" id="KW-1185">Reference proteome</keyword>
<proteinExistence type="predicted"/>